<keyword evidence="3" id="KW-0378">Hydrolase</keyword>
<keyword evidence="3" id="KW-0347">Helicase</keyword>
<dbReference type="InterPro" id="IPR027417">
    <property type="entry name" value="P-loop_NTPase"/>
</dbReference>
<dbReference type="InterPro" id="IPR038718">
    <property type="entry name" value="SNF2-like_sf"/>
</dbReference>
<feature type="domain" description="Helicase ATP-binding" evidence="6">
    <location>
        <begin position="15"/>
        <end position="169"/>
    </location>
</feature>
<keyword evidence="4" id="KW-0067">ATP-binding</keyword>
<evidence type="ECO:0000256" key="4">
    <source>
        <dbReference type="ARBA" id="ARBA00022840"/>
    </source>
</evidence>
<evidence type="ECO:0000313" key="7">
    <source>
        <dbReference type="EMBL" id="RVW48303.1"/>
    </source>
</evidence>
<evidence type="ECO:0000259" key="6">
    <source>
        <dbReference type="PROSITE" id="PS51192"/>
    </source>
</evidence>
<evidence type="ECO:0000256" key="5">
    <source>
        <dbReference type="ARBA" id="ARBA00023242"/>
    </source>
</evidence>
<dbReference type="SMART" id="SM00487">
    <property type="entry name" value="DEXDc"/>
    <property type="match status" value="1"/>
</dbReference>
<keyword evidence="2" id="KW-0547">Nucleotide-binding</keyword>
<dbReference type="Gene3D" id="3.40.50.10810">
    <property type="entry name" value="Tandem AAA-ATPase domain"/>
    <property type="match status" value="1"/>
</dbReference>
<dbReference type="PANTHER" id="PTHR45821:SF1">
    <property type="entry name" value="ATP-DEPENDENT HELICASE FAMILY PROTEIN-RELATED"/>
    <property type="match status" value="1"/>
</dbReference>
<gene>
    <name evidence="7" type="primary">DRD1_5</name>
    <name evidence="7" type="ORF">CK203_069597</name>
</gene>
<comment type="subcellular location">
    <subcellularLocation>
        <location evidence="1">Nucleus</location>
    </subcellularLocation>
</comment>
<dbReference type="InterPro" id="IPR044567">
    <property type="entry name" value="CLSY/DRD1"/>
</dbReference>
<keyword evidence="5" id="KW-0539">Nucleus</keyword>
<evidence type="ECO:0000256" key="2">
    <source>
        <dbReference type="ARBA" id="ARBA00022741"/>
    </source>
</evidence>
<dbReference type="GO" id="GO:0080188">
    <property type="term" value="P:gene silencing by siRNA-directed DNA methylation"/>
    <property type="evidence" value="ECO:0007669"/>
    <property type="project" value="InterPro"/>
</dbReference>
<dbReference type="PANTHER" id="PTHR45821">
    <property type="entry name" value="SNF2 DOMAIN-CONTAINING PROTEIN CLASSY 2-RELATED"/>
    <property type="match status" value="1"/>
</dbReference>
<accession>A0A438EKP4</accession>
<dbReference type="InterPro" id="IPR014001">
    <property type="entry name" value="Helicase_ATP-bd"/>
</dbReference>
<sequence length="246" mass="28270">MKPHQVEGFNFLVSNLVADDPGGCILANAPGSGKTFMIISYMQSFLTKHPEVRSLVVLPKSILATWKKEFLTWQVEDIPLYDFYSVKADRLFSAARCVETVGELTCQEVLLKTPQILILDEDHTPRTIKMELHYCLEKVQTPRKVILSGPLYQNHVKERIMSKMDIMGVRNQLKSSHADAFYSVVETTLQKDDNFWRKITLIQDLREITCKVLHYCKGDFLMSCLAFLSSQFSSIYVPDRSRKLKI</sequence>
<organism evidence="7 8">
    <name type="scientific">Vitis vinifera</name>
    <name type="common">Grape</name>
    <dbReference type="NCBI Taxonomy" id="29760"/>
    <lineage>
        <taxon>Eukaryota</taxon>
        <taxon>Viridiplantae</taxon>
        <taxon>Streptophyta</taxon>
        <taxon>Embryophyta</taxon>
        <taxon>Tracheophyta</taxon>
        <taxon>Spermatophyta</taxon>
        <taxon>Magnoliopsida</taxon>
        <taxon>eudicotyledons</taxon>
        <taxon>Gunneridae</taxon>
        <taxon>Pentapetalae</taxon>
        <taxon>rosids</taxon>
        <taxon>Vitales</taxon>
        <taxon>Vitaceae</taxon>
        <taxon>Viteae</taxon>
        <taxon>Vitis</taxon>
    </lineage>
</organism>
<dbReference type="GO" id="GO:0004386">
    <property type="term" value="F:helicase activity"/>
    <property type="evidence" value="ECO:0007669"/>
    <property type="project" value="UniProtKB-KW"/>
</dbReference>
<comment type="caution">
    <text evidence="7">The sequence shown here is derived from an EMBL/GenBank/DDBJ whole genome shotgun (WGS) entry which is preliminary data.</text>
</comment>
<dbReference type="PROSITE" id="PS51192">
    <property type="entry name" value="HELICASE_ATP_BIND_1"/>
    <property type="match status" value="1"/>
</dbReference>
<dbReference type="GO" id="GO:0005634">
    <property type="term" value="C:nucleus"/>
    <property type="evidence" value="ECO:0007669"/>
    <property type="project" value="UniProtKB-SubCell"/>
</dbReference>
<name>A0A438EKP4_VITVI</name>
<dbReference type="GO" id="GO:0005524">
    <property type="term" value="F:ATP binding"/>
    <property type="evidence" value="ECO:0007669"/>
    <property type="project" value="UniProtKB-KW"/>
</dbReference>
<dbReference type="Proteomes" id="UP000288805">
    <property type="component" value="Unassembled WGS sequence"/>
</dbReference>
<dbReference type="InterPro" id="IPR000330">
    <property type="entry name" value="SNF2_N"/>
</dbReference>
<dbReference type="EMBL" id="QGNW01001255">
    <property type="protein sequence ID" value="RVW48303.1"/>
    <property type="molecule type" value="Genomic_DNA"/>
</dbReference>
<evidence type="ECO:0000256" key="3">
    <source>
        <dbReference type="ARBA" id="ARBA00022806"/>
    </source>
</evidence>
<evidence type="ECO:0000313" key="8">
    <source>
        <dbReference type="Proteomes" id="UP000288805"/>
    </source>
</evidence>
<dbReference type="SUPFAM" id="SSF52540">
    <property type="entry name" value="P-loop containing nucleoside triphosphate hydrolases"/>
    <property type="match status" value="1"/>
</dbReference>
<protein>
    <submittedName>
        <fullName evidence="7">Protein chromatin remodeling 35</fullName>
    </submittedName>
</protein>
<reference evidence="7 8" key="1">
    <citation type="journal article" date="2018" name="PLoS Genet.">
        <title>Population sequencing reveals clonal diversity and ancestral inbreeding in the grapevine cultivar Chardonnay.</title>
        <authorList>
            <person name="Roach M.J."/>
            <person name="Johnson D.L."/>
            <person name="Bohlmann J."/>
            <person name="van Vuuren H.J."/>
            <person name="Jones S.J."/>
            <person name="Pretorius I.S."/>
            <person name="Schmidt S.A."/>
            <person name="Borneman A.R."/>
        </authorList>
    </citation>
    <scope>NUCLEOTIDE SEQUENCE [LARGE SCALE GENOMIC DNA]</scope>
    <source>
        <strain evidence="8">cv. Chardonnay</strain>
        <tissue evidence="7">Leaf</tissue>
    </source>
</reference>
<dbReference type="Pfam" id="PF00176">
    <property type="entry name" value="SNF2-rel_dom"/>
    <property type="match status" value="1"/>
</dbReference>
<proteinExistence type="predicted"/>
<dbReference type="AlphaFoldDB" id="A0A438EKP4"/>
<evidence type="ECO:0000256" key="1">
    <source>
        <dbReference type="ARBA" id="ARBA00004123"/>
    </source>
</evidence>